<accession>A0A9P9WQB0</accession>
<proteinExistence type="predicted"/>
<name>A0A9P9WQB0_9PEZI</name>
<organism evidence="1 2">
    <name type="scientific">Neoarthrinium moseri</name>
    <dbReference type="NCBI Taxonomy" id="1658444"/>
    <lineage>
        <taxon>Eukaryota</taxon>
        <taxon>Fungi</taxon>
        <taxon>Dikarya</taxon>
        <taxon>Ascomycota</taxon>
        <taxon>Pezizomycotina</taxon>
        <taxon>Sordariomycetes</taxon>
        <taxon>Xylariomycetidae</taxon>
        <taxon>Amphisphaeriales</taxon>
        <taxon>Apiosporaceae</taxon>
        <taxon>Neoarthrinium</taxon>
    </lineage>
</organism>
<comment type="caution">
    <text evidence="1">The sequence shown here is derived from an EMBL/GenBank/DDBJ whole genome shotgun (WGS) entry which is preliminary data.</text>
</comment>
<dbReference type="Proteomes" id="UP000829685">
    <property type="component" value="Unassembled WGS sequence"/>
</dbReference>
<dbReference type="EMBL" id="JAFIMR010000009">
    <property type="protein sequence ID" value="KAI1874574.1"/>
    <property type="molecule type" value="Genomic_DNA"/>
</dbReference>
<reference evidence="1" key="1">
    <citation type="submission" date="2021-03" db="EMBL/GenBank/DDBJ databases">
        <title>Revisited historic fungal species revealed as producer of novel bioactive compounds through whole genome sequencing and comparative genomics.</title>
        <authorList>
            <person name="Vignolle G.A."/>
            <person name="Hochenegger N."/>
            <person name="Mach R.L."/>
            <person name="Mach-Aigner A.R."/>
            <person name="Javad Rahimi M."/>
            <person name="Salim K.A."/>
            <person name="Chan C.M."/>
            <person name="Lim L.B.L."/>
            <person name="Cai F."/>
            <person name="Druzhinina I.S."/>
            <person name="U'Ren J.M."/>
            <person name="Derntl C."/>
        </authorList>
    </citation>
    <scope>NUCLEOTIDE SEQUENCE</scope>
    <source>
        <strain evidence="1">TUCIM 5799</strain>
    </source>
</reference>
<sequence>MKKNTGSHNQVAGLQATPKPKAAKIVRRWNEYWKDGQPENWQQLMRDLGFDNFEFKSKTQCRKVTCQEALAGKLRKVWVNIHDFLDAVKQGTRVHRFKSQHELSQYTLRSRKIYPRNQVEDGSPLRQLLAHIFNPKLQESKVGAKEAREMADMFAGITLTE</sequence>
<dbReference type="AlphaFoldDB" id="A0A9P9WQB0"/>
<gene>
    <name evidence="1" type="ORF">JX265_004782</name>
</gene>
<dbReference type="PANTHER" id="PTHR38846:SF1">
    <property type="entry name" value="C3H1-TYPE DOMAIN-CONTAINING PROTEIN"/>
    <property type="match status" value="1"/>
</dbReference>
<dbReference type="PANTHER" id="PTHR38846">
    <property type="entry name" value="C3H1-TYPE DOMAIN-CONTAINING PROTEIN"/>
    <property type="match status" value="1"/>
</dbReference>
<evidence type="ECO:0000313" key="1">
    <source>
        <dbReference type="EMBL" id="KAI1874574.1"/>
    </source>
</evidence>
<evidence type="ECO:0000313" key="2">
    <source>
        <dbReference type="Proteomes" id="UP000829685"/>
    </source>
</evidence>
<protein>
    <submittedName>
        <fullName evidence="1">Uncharacterized protein</fullName>
    </submittedName>
</protein>
<keyword evidence="2" id="KW-1185">Reference proteome</keyword>